<protein>
    <submittedName>
        <fullName evidence="1">Lacal_2735 family protein</fullName>
    </submittedName>
</protein>
<dbReference type="AlphaFoldDB" id="A0A5B8YM01"/>
<evidence type="ECO:0000313" key="1">
    <source>
        <dbReference type="EMBL" id="QED37837.1"/>
    </source>
</evidence>
<reference evidence="1 2" key="1">
    <citation type="submission" date="2019-08" db="EMBL/GenBank/DDBJ databases">
        <title>Antarcticibacterium arcticum sp. nov., a bacterium isolated from marine sediment of the Canadian Beaufort Sea.</title>
        <authorList>
            <person name="Lee Y.M."/>
            <person name="Baek K."/>
            <person name="Lee D.-H."/>
            <person name="Shin S.C."/>
            <person name="Jin Y.K."/>
            <person name="Park Y."/>
        </authorList>
    </citation>
    <scope>NUCLEOTIDE SEQUENCE [LARGE SCALE GENOMIC DNA]</scope>
    <source>
        <strain evidence="1 2">PAMC 28998</strain>
    </source>
</reference>
<dbReference type="RefSeq" id="WP_146833745.1">
    <property type="nucleotide sequence ID" value="NZ_CP042476.1"/>
</dbReference>
<dbReference type="EMBL" id="CP042476">
    <property type="protein sequence ID" value="QED37837.1"/>
    <property type="molecule type" value="Genomic_DNA"/>
</dbReference>
<dbReference type="NCBIfam" id="NF033487">
    <property type="entry name" value="Lacal_2735_fam"/>
    <property type="match status" value="1"/>
</dbReference>
<dbReference type="OrthoDB" id="1123018at2"/>
<sequence>MFGFLFRSEEDRLSHKYTQLMYRAFSIAPVDKEKSDKLNARAQRILKQLKRMHYKELDNCF</sequence>
<dbReference type="Proteomes" id="UP000321954">
    <property type="component" value="Chromosome"/>
</dbReference>
<dbReference type="InterPro" id="IPR045493">
    <property type="entry name" value="DUF6435"/>
</dbReference>
<evidence type="ECO:0000313" key="2">
    <source>
        <dbReference type="Proteomes" id="UP000321954"/>
    </source>
</evidence>
<name>A0A5B8YM01_9FLAO</name>
<dbReference type="KEGG" id="anp:FK178_08925"/>
<keyword evidence="2" id="KW-1185">Reference proteome</keyword>
<proteinExistence type="predicted"/>
<gene>
    <name evidence="1" type="ORF">FK178_08925</name>
</gene>
<accession>A0A5B8YM01</accession>
<organism evidence="1 2">
    <name type="scientific">Antarcticibacterium arcticum</name>
    <dbReference type="NCBI Taxonomy" id="2585771"/>
    <lineage>
        <taxon>Bacteria</taxon>
        <taxon>Pseudomonadati</taxon>
        <taxon>Bacteroidota</taxon>
        <taxon>Flavobacteriia</taxon>
        <taxon>Flavobacteriales</taxon>
        <taxon>Flavobacteriaceae</taxon>
        <taxon>Antarcticibacterium</taxon>
    </lineage>
</organism>